<evidence type="ECO:0000256" key="1">
    <source>
        <dbReference type="SAM" id="MobiDB-lite"/>
    </source>
</evidence>
<reference evidence="2 3" key="1">
    <citation type="journal article" date="2017" name="Mol. Biol. Evol.">
        <title>The 4-celled Tetrabaena socialis nuclear genome reveals the essential components for genetic control of cell number at the origin of multicellularity in the volvocine lineage.</title>
        <authorList>
            <person name="Featherston J."/>
            <person name="Arakaki Y."/>
            <person name="Hanschen E.R."/>
            <person name="Ferris P.J."/>
            <person name="Michod R.E."/>
            <person name="Olson B.J.S.C."/>
            <person name="Nozaki H."/>
            <person name="Durand P.M."/>
        </authorList>
    </citation>
    <scope>NUCLEOTIDE SEQUENCE [LARGE SCALE GENOMIC DNA]</scope>
    <source>
        <strain evidence="2 3">NIES-571</strain>
    </source>
</reference>
<evidence type="ECO:0000313" key="3">
    <source>
        <dbReference type="Proteomes" id="UP000236333"/>
    </source>
</evidence>
<feature type="compositionally biased region" description="Basic and acidic residues" evidence="1">
    <location>
        <begin position="1"/>
        <end position="13"/>
    </location>
</feature>
<protein>
    <submittedName>
        <fullName evidence="2">Uncharacterized protein</fullName>
    </submittedName>
</protein>
<accession>A0A2J8AHK0</accession>
<comment type="caution">
    <text evidence="2">The sequence shown here is derived from an EMBL/GenBank/DDBJ whole genome shotgun (WGS) entry which is preliminary data.</text>
</comment>
<name>A0A2J8AHK0_9CHLO</name>
<organism evidence="2 3">
    <name type="scientific">Tetrabaena socialis</name>
    <dbReference type="NCBI Taxonomy" id="47790"/>
    <lineage>
        <taxon>Eukaryota</taxon>
        <taxon>Viridiplantae</taxon>
        <taxon>Chlorophyta</taxon>
        <taxon>core chlorophytes</taxon>
        <taxon>Chlorophyceae</taxon>
        <taxon>CS clade</taxon>
        <taxon>Chlamydomonadales</taxon>
        <taxon>Tetrabaenaceae</taxon>
        <taxon>Tetrabaena</taxon>
    </lineage>
</organism>
<evidence type="ECO:0000313" key="2">
    <source>
        <dbReference type="EMBL" id="PNH11998.1"/>
    </source>
</evidence>
<dbReference type="EMBL" id="PGGS01000017">
    <property type="protein sequence ID" value="PNH11998.1"/>
    <property type="molecule type" value="Genomic_DNA"/>
</dbReference>
<dbReference type="Proteomes" id="UP000236333">
    <property type="component" value="Unassembled WGS sequence"/>
</dbReference>
<feature type="region of interest" description="Disordered" evidence="1">
    <location>
        <begin position="1"/>
        <end position="63"/>
    </location>
</feature>
<proteinExistence type="predicted"/>
<sequence length="63" mass="6781">MFKLLGHHEERDPSVVLASQSNRAKKRLAKAEAGRLNGESSDAAKSNGTQPPASLLRATVRIL</sequence>
<keyword evidence="3" id="KW-1185">Reference proteome</keyword>
<gene>
    <name evidence="2" type="ORF">TSOC_001124</name>
</gene>
<dbReference type="AlphaFoldDB" id="A0A2J8AHK0"/>
<feature type="compositionally biased region" description="Polar residues" evidence="1">
    <location>
        <begin position="38"/>
        <end position="52"/>
    </location>
</feature>